<gene>
    <name evidence="10 12" type="primary">recC</name>
    <name evidence="12" type="ORF">RVF87_16940</name>
</gene>
<dbReference type="InterPro" id="IPR013986">
    <property type="entry name" value="DExx_box_DNA_helicase_dom_sf"/>
</dbReference>
<dbReference type="Gene3D" id="1.10.10.160">
    <property type="match status" value="1"/>
</dbReference>
<dbReference type="Gene3D" id="3.40.50.10930">
    <property type="match status" value="1"/>
</dbReference>
<evidence type="ECO:0000313" key="13">
    <source>
        <dbReference type="Proteomes" id="UP001479933"/>
    </source>
</evidence>
<comment type="similarity">
    <text evidence="10">Belongs to the RecC family.</text>
</comment>
<dbReference type="InterPro" id="IPR027417">
    <property type="entry name" value="P-loop_NTPase"/>
</dbReference>
<keyword evidence="9 10" id="KW-0234">DNA repair</keyword>
<dbReference type="InterPro" id="IPR041500">
    <property type="entry name" value="RecC_C"/>
</dbReference>
<organism evidence="12 13">
    <name type="scientific">Gordonia hydrophobica</name>
    <dbReference type="NCBI Taxonomy" id="40516"/>
    <lineage>
        <taxon>Bacteria</taxon>
        <taxon>Bacillati</taxon>
        <taxon>Actinomycetota</taxon>
        <taxon>Actinomycetes</taxon>
        <taxon>Mycobacteriales</taxon>
        <taxon>Gordoniaceae</taxon>
        <taxon>Gordonia</taxon>
    </lineage>
</organism>
<evidence type="ECO:0000256" key="9">
    <source>
        <dbReference type="ARBA" id="ARBA00023204"/>
    </source>
</evidence>
<evidence type="ECO:0000256" key="6">
    <source>
        <dbReference type="ARBA" id="ARBA00022839"/>
    </source>
</evidence>
<feature type="domain" description="RecC C-terminal" evidence="11">
    <location>
        <begin position="807"/>
        <end position="1032"/>
    </location>
</feature>
<keyword evidence="3 10" id="KW-0227">DNA damage</keyword>
<keyword evidence="6 10" id="KW-0269">Exonuclease</keyword>
<evidence type="ECO:0000313" key="12">
    <source>
        <dbReference type="EMBL" id="WYY06723.1"/>
    </source>
</evidence>
<evidence type="ECO:0000256" key="10">
    <source>
        <dbReference type="HAMAP-Rule" id="MF_01486"/>
    </source>
</evidence>
<dbReference type="GO" id="GO:0008854">
    <property type="term" value="F:exodeoxyribonuclease V activity"/>
    <property type="evidence" value="ECO:0007669"/>
    <property type="project" value="UniProtKB-EC"/>
</dbReference>
<sequence>MLTVHRAESAQQLVDVLAQTLATPLADPMQTEIVAVPERGVERWLRQQLSLRLGTGSSGTDGIAANIAFDSPRSLLRQVIDGVATDPDAAESWFADRLRWPVLRVIDAHLADPHLAVLATHLGLGEAGGAQRGRRLSTASTIAGLFSAYGWQRPTMIAEWAAGDDTDGTGTLLADHLRWQPWLWRLVRAEIGHAHLAEDLGGVLERLRDDPGAVDVPNRFALFGATRIPQTLRVVLDALAQQRDVALYLPHPSPALWDRVDAATSAAPMQPRAGRVPLRPSHPLLAALSRDVQELHEVLAPAIGASVHHPSPSAPTCTLLRALQNGIRDDALVRVDGARADGSLEVHACHGPARQVEVLRDRLLHLFDADPSLEPRDVLIMCPDVDAFAPLIGGAFGQSGMSGDHPAFTLRVRLADRGIRTQNAVLDVVARVLDLAAGRVRAGDLLDLVGAEPVRRRFGFSDDDVDALTGWVQRAGVRWGVDDAQRRRFGLGGFPQGTVHTGLDRILLGVVAEESENEWLATALPLSGIDSTDTDLAGRFAEFAGRLADLLEDVSQRHLTGAWSALLLRMIDLLTQTDGDTQWQRSQAVGMLTEALAVPDGTAESELELADLRDLMTTLLRARPTRTNFCTGELTVCSMVPMRSVPHRVIAVLGMDSGAYPRAGAVDGDDILQVTPMVGERNVRDEDRQVFLDAVGAATDNLLVFYTGANALTGTQTPPAVVVSELLDAARGVLGIATGDPVPILHRHTLHAFDEANFVRTSGGPFSYDTGLLPAARALSALTRSHTRGPRLPVIADETLPPADRSADVDLDDLIGFLSAPVEGYARQRLGVGLPDDADDHSDELAVSLDGLERWGVGNRFLAALLAGDDPAAAQGAEFRRGSLPPFAFGAREFSPIRDKAQAVATAAHGYRGDAADAIDVRVRLPDGRRLTGTVGEVFAGRLVPVSYSRLAPKHRLAAWIRLLAIAAGSDREVSEAIVIGSASGRFPSAKVSRLHVPSNPADLLNVLVAIRDAGLSAPVGLTLDAASAAASEFVRSGRAERARTRAMWTYRKSYSDPNRYASLVFHGDPDAAVEFETLAAAVPAIDTMAAAAGWLPGDEATDMYVRLAAGLFGPLLQNEEDR</sequence>
<keyword evidence="5 10" id="KW-0347">Helicase</keyword>
<dbReference type="RefSeq" id="WP_066170295.1">
    <property type="nucleotide sequence ID" value="NZ_CP136137.1"/>
</dbReference>
<dbReference type="Gene3D" id="1.10.10.990">
    <property type="match status" value="1"/>
</dbReference>
<evidence type="ECO:0000259" key="11">
    <source>
        <dbReference type="Pfam" id="PF17946"/>
    </source>
</evidence>
<dbReference type="HAMAP" id="MF_01486">
    <property type="entry name" value="RecC"/>
    <property type="match status" value="1"/>
</dbReference>
<keyword evidence="13" id="KW-1185">Reference proteome</keyword>
<keyword evidence="2 10" id="KW-0547">Nucleotide-binding</keyword>
<evidence type="ECO:0000256" key="3">
    <source>
        <dbReference type="ARBA" id="ARBA00022763"/>
    </source>
</evidence>
<keyword evidence="4 10" id="KW-0378">Hydrolase</keyword>
<dbReference type="Pfam" id="PF17946">
    <property type="entry name" value="RecC_C"/>
    <property type="match status" value="1"/>
</dbReference>
<comment type="subunit">
    <text evidence="10">Heterotrimer of RecB, RecC and RecD. All subunits contribute to DNA-binding.</text>
</comment>
<dbReference type="InterPro" id="IPR006697">
    <property type="entry name" value="RecC"/>
</dbReference>
<dbReference type="SUPFAM" id="SSF52980">
    <property type="entry name" value="Restriction endonuclease-like"/>
    <property type="match status" value="1"/>
</dbReference>
<dbReference type="NCBIfam" id="TIGR01450">
    <property type="entry name" value="recC"/>
    <property type="match status" value="1"/>
</dbReference>
<evidence type="ECO:0000256" key="7">
    <source>
        <dbReference type="ARBA" id="ARBA00022840"/>
    </source>
</evidence>
<name>A0ABZ2TZ70_9ACTN</name>
<comment type="function">
    <text evidence="10">A helicase/nuclease that prepares dsDNA breaks (DSB) for recombinational DNA repair. Binds to DSBs and unwinds DNA via a highly rapid and processive ATP-dependent bidirectional helicase activity. Unwinds dsDNA until it encounters a Chi (crossover hotspot instigator) sequence from the 3' direction. Cuts ssDNA a few nucleotides 3' to the Chi site. The properties and activities of the enzyme are changed at Chi. The Chi-altered holoenzyme produces a long 3'-ssDNA overhang and facilitates RecA-binding to the ssDNA for homologous DNA recombination and repair. Holoenzyme degrades any linearized DNA that is unable to undergo homologous recombination. In the holoenzyme this subunit recognizes the wild-type Chi sequence, and when added to isolated RecB increases its ATP-dependent helicase processivity.</text>
</comment>
<dbReference type="SUPFAM" id="SSF52540">
    <property type="entry name" value="P-loop containing nucleoside triphosphate hydrolases"/>
    <property type="match status" value="2"/>
</dbReference>
<dbReference type="PIRSF" id="PIRSF000980">
    <property type="entry name" value="RecC"/>
    <property type="match status" value="1"/>
</dbReference>
<dbReference type="InterPro" id="IPR011335">
    <property type="entry name" value="Restrct_endonuc-II-like"/>
</dbReference>
<accession>A0ABZ2TZ70</accession>
<dbReference type="EMBL" id="CP136137">
    <property type="protein sequence ID" value="WYY06723.1"/>
    <property type="molecule type" value="Genomic_DNA"/>
</dbReference>
<keyword evidence="1 10" id="KW-0540">Nuclease</keyword>
<reference evidence="12 13" key="1">
    <citation type="journal article" date="2023" name="Virus Evol.">
        <title>Computational host range prediction-The good, the bad, and the ugly.</title>
        <authorList>
            <person name="Howell A.A."/>
            <person name="Versoza C.J."/>
            <person name="Pfeifer S.P."/>
        </authorList>
    </citation>
    <scope>NUCLEOTIDE SEQUENCE [LARGE SCALE GENOMIC DNA]</scope>
    <source>
        <strain evidence="12 13">1610/1b</strain>
    </source>
</reference>
<protein>
    <recommendedName>
        <fullName evidence="10">RecBCD enzyme subunit RecC</fullName>
    </recommendedName>
    <alternativeName>
        <fullName evidence="10">Exonuclease V subunit RecC</fullName>
        <shortName evidence="10">ExoV subunit RecC</shortName>
    </alternativeName>
    <alternativeName>
        <fullName evidence="10">Helicase/nuclease RecBCD subunit RecC</fullName>
    </alternativeName>
</protein>
<proteinExistence type="inferred from homology"/>
<dbReference type="Pfam" id="PF04257">
    <property type="entry name" value="Exonuc_V_gamma"/>
    <property type="match status" value="1"/>
</dbReference>
<dbReference type="PANTHER" id="PTHR30591">
    <property type="entry name" value="RECBCD ENZYME SUBUNIT RECC"/>
    <property type="match status" value="1"/>
</dbReference>
<comment type="miscellaneous">
    <text evidence="10">In the RecBCD complex, RecB has a slow 3'-5' helicase, an exonuclease activity and loads RecA onto ssDNA, RecD has a fast 5'-3' helicase activity, while RecC stimulates the ATPase and processivity of the RecB helicase and contributes to recognition of the Chi site.</text>
</comment>
<evidence type="ECO:0000256" key="4">
    <source>
        <dbReference type="ARBA" id="ARBA00022801"/>
    </source>
</evidence>
<dbReference type="Proteomes" id="UP001479933">
    <property type="component" value="Chromosome"/>
</dbReference>
<dbReference type="Gene3D" id="3.40.50.300">
    <property type="entry name" value="P-loop containing nucleotide triphosphate hydrolases"/>
    <property type="match status" value="2"/>
</dbReference>
<evidence type="ECO:0000256" key="1">
    <source>
        <dbReference type="ARBA" id="ARBA00022722"/>
    </source>
</evidence>
<keyword evidence="7 10" id="KW-0067">ATP-binding</keyword>
<evidence type="ECO:0000256" key="2">
    <source>
        <dbReference type="ARBA" id="ARBA00022741"/>
    </source>
</evidence>
<keyword evidence="8 10" id="KW-0238">DNA-binding</keyword>
<dbReference type="PANTHER" id="PTHR30591:SF1">
    <property type="entry name" value="RECBCD ENZYME SUBUNIT RECC"/>
    <property type="match status" value="1"/>
</dbReference>
<evidence type="ECO:0000256" key="8">
    <source>
        <dbReference type="ARBA" id="ARBA00023125"/>
    </source>
</evidence>
<evidence type="ECO:0000256" key="5">
    <source>
        <dbReference type="ARBA" id="ARBA00022806"/>
    </source>
</evidence>